<dbReference type="GO" id="GO:0005886">
    <property type="term" value="C:plasma membrane"/>
    <property type="evidence" value="ECO:0007669"/>
    <property type="project" value="UniProtKB-SubCell"/>
</dbReference>
<name>A0AA39LYN4_9BILA</name>
<keyword evidence="6" id="KW-0303">Gap junction</keyword>
<evidence type="ECO:0000256" key="7">
    <source>
        <dbReference type="ARBA" id="ARBA00022949"/>
    </source>
</evidence>
<dbReference type="InterPro" id="IPR000990">
    <property type="entry name" value="Innexin"/>
</dbReference>
<evidence type="ECO:0000256" key="8">
    <source>
        <dbReference type="ARBA" id="ARBA00022989"/>
    </source>
</evidence>
<keyword evidence="10 12" id="KW-0472">Membrane</keyword>
<gene>
    <name evidence="13" type="ORF">QR680_011419</name>
</gene>
<keyword evidence="11" id="KW-0407">Ion channel</keyword>
<accession>A0AA39LYN4</accession>
<dbReference type="EMBL" id="JAUCMV010000002">
    <property type="protein sequence ID" value="KAK0414422.1"/>
    <property type="molecule type" value="Genomic_DNA"/>
</dbReference>
<comment type="subcellular location">
    <subcellularLocation>
        <location evidence="1">Cell junction</location>
        <location evidence="1">Gap junction</location>
    </subcellularLocation>
    <subcellularLocation>
        <location evidence="2">Cell membrane</location>
        <topology evidence="2">Multi-pass membrane protein</topology>
    </subcellularLocation>
</comment>
<evidence type="ECO:0000256" key="9">
    <source>
        <dbReference type="ARBA" id="ARBA00023065"/>
    </source>
</evidence>
<sequence>MDSHRTSWKFQLSFRNTLNRLLYRNATSSRFTIVYIGLKVAHVVHLTTELYVLQAFLGVTTPLWGFHVFRGMMTGKPRTVFPKTVYCEMSDSD</sequence>
<keyword evidence="9" id="KW-0406">Ion transport</keyword>
<dbReference type="GO" id="GO:0034220">
    <property type="term" value="P:monoatomic ion transmembrane transport"/>
    <property type="evidence" value="ECO:0007669"/>
    <property type="project" value="UniProtKB-KW"/>
</dbReference>
<evidence type="ECO:0000313" key="14">
    <source>
        <dbReference type="Proteomes" id="UP001175271"/>
    </source>
</evidence>
<feature type="transmembrane region" description="Helical" evidence="12">
    <location>
        <begin position="21"/>
        <end position="38"/>
    </location>
</feature>
<comment type="caution">
    <text evidence="13">The sequence shown here is derived from an EMBL/GenBank/DDBJ whole genome shotgun (WGS) entry which is preliminary data.</text>
</comment>
<evidence type="ECO:0000313" key="13">
    <source>
        <dbReference type="EMBL" id="KAK0414422.1"/>
    </source>
</evidence>
<evidence type="ECO:0000256" key="6">
    <source>
        <dbReference type="ARBA" id="ARBA00022868"/>
    </source>
</evidence>
<keyword evidence="5 12" id="KW-0812">Transmembrane</keyword>
<evidence type="ECO:0000256" key="11">
    <source>
        <dbReference type="ARBA" id="ARBA00023303"/>
    </source>
</evidence>
<dbReference type="AlphaFoldDB" id="A0AA39LYN4"/>
<evidence type="ECO:0000256" key="1">
    <source>
        <dbReference type="ARBA" id="ARBA00004610"/>
    </source>
</evidence>
<evidence type="ECO:0000256" key="2">
    <source>
        <dbReference type="ARBA" id="ARBA00004651"/>
    </source>
</evidence>
<keyword evidence="3" id="KW-0813">Transport</keyword>
<proteinExistence type="predicted"/>
<protein>
    <submittedName>
        <fullName evidence="13">Uncharacterized protein</fullName>
    </submittedName>
</protein>
<evidence type="ECO:0000256" key="5">
    <source>
        <dbReference type="ARBA" id="ARBA00022692"/>
    </source>
</evidence>
<reference evidence="13" key="1">
    <citation type="submission" date="2023-06" db="EMBL/GenBank/DDBJ databases">
        <title>Genomic analysis of the entomopathogenic nematode Steinernema hermaphroditum.</title>
        <authorList>
            <person name="Schwarz E.M."/>
            <person name="Heppert J.K."/>
            <person name="Baniya A."/>
            <person name="Schwartz H.T."/>
            <person name="Tan C.-H."/>
            <person name="Antoshechkin I."/>
            <person name="Sternberg P.W."/>
            <person name="Goodrich-Blair H."/>
            <person name="Dillman A.R."/>
        </authorList>
    </citation>
    <scope>NUCLEOTIDE SEQUENCE</scope>
    <source>
        <strain evidence="13">PS9179</strain>
        <tissue evidence="13">Whole animal</tissue>
    </source>
</reference>
<organism evidence="13 14">
    <name type="scientific">Steinernema hermaphroditum</name>
    <dbReference type="NCBI Taxonomy" id="289476"/>
    <lineage>
        <taxon>Eukaryota</taxon>
        <taxon>Metazoa</taxon>
        <taxon>Ecdysozoa</taxon>
        <taxon>Nematoda</taxon>
        <taxon>Chromadorea</taxon>
        <taxon>Rhabditida</taxon>
        <taxon>Tylenchina</taxon>
        <taxon>Panagrolaimomorpha</taxon>
        <taxon>Strongyloidoidea</taxon>
        <taxon>Steinernematidae</taxon>
        <taxon>Steinernema</taxon>
    </lineage>
</organism>
<evidence type="ECO:0000256" key="12">
    <source>
        <dbReference type="SAM" id="Phobius"/>
    </source>
</evidence>
<evidence type="ECO:0000256" key="4">
    <source>
        <dbReference type="ARBA" id="ARBA00022475"/>
    </source>
</evidence>
<keyword evidence="14" id="KW-1185">Reference proteome</keyword>
<dbReference type="GO" id="GO:0005921">
    <property type="term" value="C:gap junction"/>
    <property type="evidence" value="ECO:0007669"/>
    <property type="project" value="UniProtKB-SubCell"/>
</dbReference>
<dbReference type="Pfam" id="PF00876">
    <property type="entry name" value="Innexin"/>
    <property type="match status" value="1"/>
</dbReference>
<keyword evidence="7" id="KW-0965">Cell junction</keyword>
<keyword evidence="8 12" id="KW-1133">Transmembrane helix</keyword>
<feature type="transmembrane region" description="Helical" evidence="12">
    <location>
        <begin position="50"/>
        <end position="69"/>
    </location>
</feature>
<keyword evidence="4" id="KW-1003">Cell membrane</keyword>
<evidence type="ECO:0000256" key="3">
    <source>
        <dbReference type="ARBA" id="ARBA00022448"/>
    </source>
</evidence>
<evidence type="ECO:0000256" key="10">
    <source>
        <dbReference type="ARBA" id="ARBA00023136"/>
    </source>
</evidence>
<dbReference type="Proteomes" id="UP001175271">
    <property type="component" value="Unassembled WGS sequence"/>
</dbReference>